<evidence type="ECO:0000313" key="3">
    <source>
        <dbReference type="Proteomes" id="UP001164557"/>
    </source>
</evidence>
<reference evidence="2" key="1">
    <citation type="submission" date="2021-09" db="EMBL/GenBank/DDBJ databases">
        <title>Lactobacillus species from Apis mellifera, Switzerland.</title>
        <authorList>
            <person name="Pfister J."/>
            <person name="Brown A."/>
            <person name="Neumann P."/>
            <person name="Collaud A."/>
            <person name="Retschnig G."/>
            <person name="Perreten V."/>
        </authorList>
    </citation>
    <scope>NUCLEOTIDE SEQUENCE</scope>
    <source>
        <strain evidence="2">IBH002</strain>
    </source>
</reference>
<keyword evidence="3" id="KW-1185">Reference proteome</keyword>
<proteinExistence type="predicted"/>
<feature type="transmembrane region" description="Helical" evidence="1">
    <location>
        <begin position="31"/>
        <end position="51"/>
    </location>
</feature>
<feature type="transmembrane region" description="Helical" evidence="1">
    <location>
        <begin position="88"/>
        <end position="109"/>
    </location>
</feature>
<keyword evidence="1" id="KW-0472">Membrane</keyword>
<name>A0AA47B3Y0_9LACO</name>
<evidence type="ECO:0000256" key="1">
    <source>
        <dbReference type="SAM" id="Phobius"/>
    </source>
</evidence>
<feature type="transmembrane region" description="Helical" evidence="1">
    <location>
        <begin position="57"/>
        <end position="76"/>
    </location>
</feature>
<dbReference type="Proteomes" id="UP001164557">
    <property type="component" value="Chromosome"/>
</dbReference>
<sequence>MQHNILTNSERSEITMPKTAKKLLNQYTGTTTFFIVALLTSFNSAFFPYSITGRLCAILWLITFSFTLFAGEYLINHISLDNKNTAKAVVNFSIWLLAALVLVLFGLVFQK</sequence>
<keyword evidence="1" id="KW-0812">Transmembrane</keyword>
<dbReference type="AlphaFoldDB" id="A0AA47B3Y0"/>
<organism evidence="2 3">
    <name type="scientific">Lactobacillus helsingborgensis</name>
    <dbReference type="NCBI Taxonomy" id="1218494"/>
    <lineage>
        <taxon>Bacteria</taxon>
        <taxon>Bacillati</taxon>
        <taxon>Bacillota</taxon>
        <taxon>Bacilli</taxon>
        <taxon>Lactobacillales</taxon>
        <taxon>Lactobacillaceae</taxon>
        <taxon>Lactobacillus</taxon>
    </lineage>
</organism>
<gene>
    <name evidence="2" type="ORF">LDX53_08810</name>
</gene>
<protein>
    <submittedName>
        <fullName evidence="2">Uncharacterized protein</fullName>
    </submittedName>
</protein>
<accession>A0AA47B3Y0</accession>
<dbReference type="RefSeq" id="WP_267274742.1">
    <property type="nucleotide sequence ID" value="NZ_CP084389.1"/>
</dbReference>
<keyword evidence="1" id="KW-1133">Transmembrane helix</keyword>
<evidence type="ECO:0000313" key="2">
    <source>
        <dbReference type="EMBL" id="UZX29655.1"/>
    </source>
</evidence>
<dbReference type="EMBL" id="CP084389">
    <property type="protein sequence ID" value="UZX29655.1"/>
    <property type="molecule type" value="Genomic_DNA"/>
</dbReference>